<accession>A0A2S6GQG3</accession>
<dbReference type="Proteomes" id="UP000239203">
    <property type="component" value="Unassembled WGS sequence"/>
</dbReference>
<reference evidence="2 3" key="1">
    <citation type="submission" date="2018-02" db="EMBL/GenBank/DDBJ databases">
        <title>Genomic Encyclopedia of Archaeal and Bacterial Type Strains, Phase II (KMG-II): from individual species to whole genera.</title>
        <authorList>
            <person name="Goeker M."/>
        </authorList>
    </citation>
    <scope>NUCLEOTIDE SEQUENCE [LARGE SCALE GENOMIC DNA]</scope>
    <source>
        <strain evidence="2 3">YU 961-1</strain>
    </source>
</reference>
<evidence type="ECO:0000313" key="2">
    <source>
        <dbReference type="EMBL" id="PPK67420.1"/>
    </source>
</evidence>
<proteinExistence type="predicted"/>
<protein>
    <submittedName>
        <fullName evidence="2">Putative enzyme related to lactoylglutathione lyase</fullName>
    </submittedName>
</protein>
<dbReference type="GO" id="GO:0016829">
    <property type="term" value="F:lyase activity"/>
    <property type="evidence" value="ECO:0007669"/>
    <property type="project" value="UniProtKB-KW"/>
</dbReference>
<name>A0A2S6GQG3_9PSEU</name>
<dbReference type="CDD" id="cd06587">
    <property type="entry name" value="VOC"/>
    <property type="match status" value="1"/>
</dbReference>
<dbReference type="EMBL" id="PTIX01000007">
    <property type="protein sequence ID" value="PPK67420.1"/>
    <property type="molecule type" value="Genomic_DNA"/>
</dbReference>
<dbReference type="PANTHER" id="PTHR35908">
    <property type="entry name" value="HYPOTHETICAL FUSION PROTEIN"/>
    <property type="match status" value="1"/>
</dbReference>
<dbReference type="AlphaFoldDB" id="A0A2S6GQG3"/>
<organism evidence="2 3">
    <name type="scientific">Actinokineospora auranticolor</name>
    <dbReference type="NCBI Taxonomy" id="155976"/>
    <lineage>
        <taxon>Bacteria</taxon>
        <taxon>Bacillati</taxon>
        <taxon>Actinomycetota</taxon>
        <taxon>Actinomycetes</taxon>
        <taxon>Pseudonocardiales</taxon>
        <taxon>Pseudonocardiaceae</taxon>
        <taxon>Actinokineospora</taxon>
    </lineage>
</organism>
<dbReference type="RefSeq" id="WP_104479539.1">
    <property type="nucleotide sequence ID" value="NZ_CP154825.1"/>
</dbReference>
<dbReference type="Pfam" id="PF18029">
    <property type="entry name" value="Glyoxalase_6"/>
    <property type="match status" value="1"/>
</dbReference>
<keyword evidence="3" id="KW-1185">Reference proteome</keyword>
<dbReference type="SUPFAM" id="SSF54593">
    <property type="entry name" value="Glyoxalase/Bleomycin resistance protein/Dihydroxybiphenyl dioxygenase"/>
    <property type="match status" value="1"/>
</dbReference>
<sequence>MTADLIMFNLDCRDPQAQAAFYARVLGWAVSHSEPAYSMIGNGSVSVGFGQVEGYVPAAWPDASSSKRYHFDLSVPDVAAAADEYVALGASRPEFQPGGDRWTVLLDPEGQPFCLCPAG</sequence>
<dbReference type="InterPro" id="IPR037523">
    <property type="entry name" value="VOC_core"/>
</dbReference>
<dbReference type="Gene3D" id="3.10.180.10">
    <property type="entry name" value="2,3-Dihydroxybiphenyl 1,2-Dioxygenase, domain 1"/>
    <property type="match status" value="1"/>
</dbReference>
<evidence type="ECO:0000313" key="3">
    <source>
        <dbReference type="Proteomes" id="UP000239203"/>
    </source>
</evidence>
<dbReference type="PROSITE" id="PS51819">
    <property type="entry name" value="VOC"/>
    <property type="match status" value="1"/>
</dbReference>
<gene>
    <name evidence="2" type="ORF">CLV40_10783</name>
</gene>
<dbReference type="PANTHER" id="PTHR35908:SF1">
    <property type="entry name" value="CONSERVED PROTEIN"/>
    <property type="match status" value="1"/>
</dbReference>
<evidence type="ECO:0000259" key="1">
    <source>
        <dbReference type="PROSITE" id="PS51819"/>
    </source>
</evidence>
<comment type="caution">
    <text evidence="2">The sequence shown here is derived from an EMBL/GenBank/DDBJ whole genome shotgun (WGS) entry which is preliminary data.</text>
</comment>
<dbReference type="InterPro" id="IPR029068">
    <property type="entry name" value="Glyas_Bleomycin-R_OHBP_Dase"/>
</dbReference>
<dbReference type="InterPro" id="IPR041581">
    <property type="entry name" value="Glyoxalase_6"/>
</dbReference>
<keyword evidence="2" id="KW-0456">Lyase</keyword>
<dbReference type="OrthoDB" id="1645442at2"/>
<feature type="domain" description="VOC" evidence="1">
    <location>
        <begin position="2"/>
        <end position="118"/>
    </location>
</feature>